<accession>C5M9J3</accession>
<dbReference type="VEuPathDB" id="FungiDB:CTRG_02155"/>
<name>C5M9J3_CANTT</name>
<dbReference type="RefSeq" id="XP_002547858.1">
    <property type="nucleotide sequence ID" value="XM_002547812.1"/>
</dbReference>
<dbReference type="HOGENOM" id="CLU_1421251_0_0_1"/>
<evidence type="ECO:0000313" key="2">
    <source>
        <dbReference type="Proteomes" id="UP000002037"/>
    </source>
</evidence>
<gene>
    <name evidence="1" type="ORF">CTRG_02155</name>
</gene>
<keyword evidence="2" id="KW-1185">Reference proteome</keyword>
<proteinExistence type="predicted"/>
<dbReference type="GeneID" id="8296289"/>
<evidence type="ECO:0000313" key="1">
    <source>
        <dbReference type="EMBL" id="EER33337.1"/>
    </source>
</evidence>
<dbReference type="Proteomes" id="UP000002037">
    <property type="component" value="Unassembled WGS sequence"/>
</dbReference>
<dbReference type="OrthoDB" id="4017063at2759"/>
<dbReference type="KEGG" id="ctp:CTRG_02155"/>
<reference evidence="1 2" key="1">
    <citation type="journal article" date="2009" name="Nature">
        <title>Evolution of pathogenicity and sexual reproduction in eight Candida genomes.</title>
        <authorList>
            <person name="Butler G."/>
            <person name="Rasmussen M.D."/>
            <person name="Lin M.F."/>
            <person name="Santos M.A."/>
            <person name="Sakthikumar S."/>
            <person name="Munro C.A."/>
            <person name="Rheinbay E."/>
            <person name="Grabherr M."/>
            <person name="Forche A."/>
            <person name="Reedy J.L."/>
            <person name="Agrafioti I."/>
            <person name="Arnaud M.B."/>
            <person name="Bates S."/>
            <person name="Brown A.J."/>
            <person name="Brunke S."/>
            <person name="Costanzo M.C."/>
            <person name="Fitzpatrick D.A."/>
            <person name="de Groot P.W."/>
            <person name="Harris D."/>
            <person name="Hoyer L.L."/>
            <person name="Hube B."/>
            <person name="Klis F.M."/>
            <person name="Kodira C."/>
            <person name="Lennard N."/>
            <person name="Logue M.E."/>
            <person name="Martin R."/>
            <person name="Neiman A.M."/>
            <person name="Nikolaou E."/>
            <person name="Quail M.A."/>
            <person name="Quinn J."/>
            <person name="Santos M.C."/>
            <person name="Schmitzberger F.F."/>
            <person name="Sherlock G."/>
            <person name="Shah P."/>
            <person name="Silverstein K.A."/>
            <person name="Skrzypek M.S."/>
            <person name="Soll D."/>
            <person name="Staggs R."/>
            <person name="Stansfield I."/>
            <person name="Stumpf M.P."/>
            <person name="Sudbery P.E."/>
            <person name="Srikantha T."/>
            <person name="Zeng Q."/>
            <person name="Berman J."/>
            <person name="Berriman M."/>
            <person name="Heitman J."/>
            <person name="Gow N.A."/>
            <person name="Lorenz M.C."/>
            <person name="Birren B.W."/>
            <person name="Kellis M."/>
            <person name="Cuomo C.A."/>
        </authorList>
    </citation>
    <scope>NUCLEOTIDE SEQUENCE [LARGE SCALE GENOMIC DNA]</scope>
    <source>
        <strain evidence="2">ATCC MYA-3404 / T1</strain>
    </source>
</reference>
<protein>
    <submittedName>
        <fullName evidence="1">Uncharacterized protein</fullName>
    </submittedName>
</protein>
<dbReference type="AlphaFoldDB" id="C5M9J3"/>
<dbReference type="EMBL" id="GG692397">
    <property type="protein sequence ID" value="EER33337.1"/>
    <property type="molecule type" value="Genomic_DNA"/>
</dbReference>
<sequence length="188" mass="21268">MSSSTSSNVSNLALRSVSIAGASSSSSGIPKRISSSTEFSTITPSKTFKKVIQQNPSILQIYTNLVQTGTLFVTSLYCLILNLNNSKVPNKGAIFTDTYNDLFSNLAYIEDPIEIPKDEFNLILEMFNDLFNNFNFITLSQNKIKNKKLQQEISNHFKNRQIVMDEKNDFMRETLSAALNDWFTNLKR</sequence>
<organism evidence="1 2">
    <name type="scientific">Candida tropicalis (strain ATCC MYA-3404 / T1)</name>
    <name type="common">Yeast</name>
    <dbReference type="NCBI Taxonomy" id="294747"/>
    <lineage>
        <taxon>Eukaryota</taxon>
        <taxon>Fungi</taxon>
        <taxon>Dikarya</taxon>
        <taxon>Ascomycota</taxon>
        <taxon>Saccharomycotina</taxon>
        <taxon>Pichiomycetes</taxon>
        <taxon>Debaryomycetaceae</taxon>
        <taxon>Candida/Lodderomyces clade</taxon>
        <taxon>Candida</taxon>
    </lineage>
</organism>